<dbReference type="EMBL" id="CAVMBE010000028">
    <property type="protein sequence ID" value="CAK4023303.1"/>
    <property type="molecule type" value="Genomic_DNA"/>
</dbReference>
<protein>
    <submittedName>
        <fullName evidence="1">Uncharacterized protein</fullName>
    </submittedName>
</protein>
<proteinExistence type="predicted"/>
<dbReference type="AlphaFoldDB" id="A0AAI9E9D5"/>
<sequence length="209" mass="23306">MAPVAPSLAQSEPKSKFFNRIGLEESNKTHRHLYTLMKGEAADGWTRITQDRNSLLPQFREDRAIGSSYSFGMITEAAVQREIVRIYQNARPDTKIMYGLGHDTEGDVESNWIIRWLLWHVFRYRDERNAGICPRVVPSLSPTAGSDADIAQAIGNSSDITTFESTVAAATTASEEVLDIANAISPAAPGDAITNTTRYWDPVRERFRS</sequence>
<dbReference type="Proteomes" id="UP001296104">
    <property type="component" value="Unassembled WGS sequence"/>
</dbReference>
<name>A0AAI9E9D5_9PEZI</name>
<accession>A0AAI9E9D5</accession>
<reference evidence="1" key="1">
    <citation type="submission" date="2023-11" db="EMBL/GenBank/DDBJ databases">
        <authorList>
            <person name="Alioto T."/>
            <person name="Alioto T."/>
            <person name="Gomez Garrido J."/>
        </authorList>
    </citation>
    <scope>NUCLEOTIDE SEQUENCE</scope>
</reference>
<gene>
    <name evidence="1" type="ORF">LECACI_7A004864</name>
</gene>
<comment type="caution">
    <text evidence="1">The sequence shown here is derived from an EMBL/GenBank/DDBJ whole genome shotgun (WGS) entry which is preliminary data.</text>
</comment>
<evidence type="ECO:0000313" key="1">
    <source>
        <dbReference type="EMBL" id="CAK4023303.1"/>
    </source>
</evidence>
<keyword evidence="2" id="KW-1185">Reference proteome</keyword>
<evidence type="ECO:0000313" key="2">
    <source>
        <dbReference type="Proteomes" id="UP001296104"/>
    </source>
</evidence>
<organism evidence="1 2">
    <name type="scientific">Lecanosticta acicola</name>
    <dbReference type="NCBI Taxonomy" id="111012"/>
    <lineage>
        <taxon>Eukaryota</taxon>
        <taxon>Fungi</taxon>
        <taxon>Dikarya</taxon>
        <taxon>Ascomycota</taxon>
        <taxon>Pezizomycotina</taxon>
        <taxon>Dothideomycetes</taxon>
        <taxon>Dothideomycetidae</taxon>
        <taxon>Mycosphaerellales</taxon>
        <taxon>Mycosphaerellaceae</taxon>
        <taxon>Lecanosticta</taxon>
    </lineage>
</organism>